<accession>A0AAW1QEQ1</accession>
<evidence type="ECO:0000313" key="3">
    <source>
        <dbReference type="Proteomes" id="UP001489004"/>
    </source>
</evidence>
<feature type="region of interest" description="Disordered" evidence="1">
    <location>
        <begin position="41"/>
        <end position="83"/>
    </location>
</feature>
<proteinExistence type="predicted"/>
<sequence length="83" mass="8600">MGSRSLPRSVTHSAFVLRLDGPGARRGRPLAATAGGEPAIAADSNAGNIERGLVSKYGGDDDFPEDGQEEEAEEGSDAEEAEQ</sequence>
<organism evidence="2 3">
    <name type="scientific">[Myrmecia] bisecta</name>
    <dbReference type="NCBI Taxonomy" id="41462"/>
    <lineage>
        <taxon>Eukaryota</taxon>
        <taxon>Viridiplantae</taxon>
        <taxon>Chlorophyta</taxon>
        <taxon>core chlorophytes</taxon>
        <taxon>Trebouxiophyceae</taxon>
        <taxon>Trebouxiales</taxon>
        <taxon>Trebouxiaceae</taxon>
        <taxon>Myrmecia</taxon>
    </lineage>
</organism>
<gene>
    <name evidence="2" type="ORF">WJX72_003726</name>
</gene>
<dbReference type="Proteomes" id="UP001489004">
    <property type="component" value="Unassembled WGS sequence"/>
</dbReference>
<keyword evidence="3" id="KW-1185">Reference proteome</keyword>
<reference evidence="2 3" key="1">
    <citation type="journal article" date="2024" name="Nat. Commun.">
        <title>Phylogenomics reveals the evolutionary origins of lichenization in chlorophyte algae.</title>
        <authorList>
            <person name="Puginier C."/>
            <person name="Libourel C."/>
            <person name="Otte J."/>
            <person name="Skaloud P."/>
            <person name="Haon M."/>
            <person name="Grisel S."/>
            <person name="Petersen M."/>
            <person name="Berrin J.G."/>
            <person name="Delaux P.M."/>
            <person name="Dal Grande F."/>
            <person name="Keller J."/>
        </authorList>
    </citation>
    <scope>NUCLEOTIDE SEQUENCE [LARGE SCALE GENOMIC DNA]</scope>
    <source>
        <strain evidence="2 3">SAG 2043</strain>
    </source>
</reference>
<comment type="caution">
    <text evidence="2">The sequence shown here is derived from an EMBL/GenBank/DDBJ whole genome shotgun (WGS) entry which is preliminary data.</text>
</comment>
<dbReference type="EMBL" id="JALJOR010000003">
    <property type="protein sequence ID" value="KAK9819894.1"/>
    <property type="molecule type" value="Genomic_DNA"/>
</dbReference>
<evidence type="ECO:0000256" key="1">
    <source>
        <dbReference type="SAM" id="MobiDB-lite"/>
    </source>
</evidence>
<evidence type="ECO:0000313" key="2">
    <source>
        <dbReference type="EMBL" id="KAK9819894.1"/>
    </source>
</evidence>
<name>A0AAW1QEQ1_9CHLO</name>
<protein>
    <submittedName>
        <fullName evidence="2">Uncharacterized protein</fullName>
    </submittedName>
</protein>
<feature type="compositionally biased region" description="Acidic residues" evidence="1">
    <location>
        <begin position="60"/>
        <end position="83"/>
    </location>
</feature>
<dbReference type="AlphaFoldDB" id="A0AAW1QEQ1"/>